<keyword evidence="2" id="KW-1185">Reference proteome</keyword>
<dbReference type="AlphaFoldDB" id="A0A6J5XUZ7"/>
<name>A0A6J5XUZ7_PRUAR</name>
<dbReference type="Proteomes" id="UP000507245">
    <property type="component" value="Unassembled WGS sequence"/>
</dbReference>
<evidence type="ECO:0000313" key="1">
    <source>
        <dbReference type="EMBL" id="CAB4316991.1"/>
    </source>
</evidence>
<gene>
    <name evidence="1" type="ORF">ORAREDHAP_LOCUS43514</name>
</gene>
<organism evidence="1 2">
    <name type="scientific">Prunus armeniaca</name>
    <name type="common">Apricot</name>
    <name type="synonym">Armeniaca vulgaris</name>
    <dbReference type="NCBI Taxonomy" id="36596"/>
    <lineage>
        <taxon>Eukaryota</taxon>
        <taxon>Viridiplantae</taxon>
        <taxon>Streptophyta</taxon>
        <taxon>Embryophyta</taxon>
        <taxon>Tracheophyta</taxon>
        <taxon>Spermatophyta</taxon>
        <taxon>Magnoliopsida</taxon>
        <taxon>eudicotyledons</taxon>
        <taxon>Gunneridae</taxon>
        <taxon>Pentapetalae</taxon>
        <taxon>rosids</taxon>
        <taxon>fabids</taxon>
        <taxon>Rosales</taxon>
        <taxon>Rosaceae</taxon>
        <taxon>Amygdaloideae</taxon>
        <taxon>Amygdaleae</taxon>
        <taxon>Prunus</taxon>
    </lineage>
</organism>
<proteinExistence type="predicted"/>
<accession>A0A6J5XUZ7</accession>
<reference evidence="2" key="1">
    <citation type="journal article" date="2020" name="Genome Biol.">
        <title>Gamete binning: chromosome-level and haplotype-resolved genome assembly enabled by high-throughput single-cell sequencing of gamete genomes.</title>
        <authorList>
            <person name="Campoy J.A."/>
            <person name="Sun H."/>
            <person name="Goel M."/>
            <person name="Jiao W.-B."/>
            <person name="Folz-Donahue K."/>
            <person name="Wang N."/>
            <person name="Rubio M."/>
            <person name="Liu C."/>
            <person name="Kukat C."/>
            <person name="Ruiz D."/>
            <person name="Huettel B."/>
            <person name="Schneeberger K."/>
        </authorList>
    </citation>
    <scope>NUCLEOTIDE SEQUENCE [LARGE SCALE GENOMIC DNA]</scope>
    <source>
        <strain evidence="2">cv. Rojo Pasion</strain>
    </source>
</reference>
<protein>
    <submittedName>
        <fullName evidence="1">Uncharacterized protein</fullName>
    </submittedName>
</protein>
<evidence type="ECO:0000313" key="2">
    <source>
        <dbReference type="Proteomes" id="UP000507245"/>
    </source>
</evidence>
<dbReference type="EMBL" id="CAEKKB010000007">
    <property type="protein sequence ID" value="CAB4316991.1"/>
    <property type="molecule type" value="Genomic_DNA"/>
</dbReference>
<sequence length="138" mass="15436">MLMTSLTTLDCLFYTITLRRSGIPLSPSTIASALRLPDFKCDQAKVLFVRKSPSEGMSQLVSLNEIAPRRTKSEFYNYYGLPWYVVCTNIIASSPIQSSQSSRDSKLILDFIDHIFHDQKLFSIGSSTTPVDLLCTSS</sequence>